<keyword evidence="3" id="KW-1185">Reference proteome</keyword>
<dbReference type="Proteomes" id="UP000509704">
    <property type="component" value="Chromosome 2"/>
</dbReference>
<proteinExistence type="predicted"/>
<feature type="compositionally biased region" description="Basic and acidic residues" evidence="1">
    <location>
        <begin position="323"/>
        <end position="332"/>
    </location>
</feature>
<evidence type="ECO:0000313" key="3">
    <source>
        <dbReference type="Proteomes" id="UP000509704"/>
    </source>
</evidence>
<sequence length="906" mass="101568">MADHVERKKSYRWVSASQASYDGSGWDSSDENTSDEGNDRRETMVSRKGTIAKLPNLPKLAYMDTDARDTLKDGNDGIVGADEAVEPKSEIVSQELKSPQLPLQQQVPFEESSGSLETPRLRKTSSNTSSKGSMQTRRTPVNEGLENLMVQISKEMSPDINHSKVLGKFESVDQELDKADYENDDEIPMIKGVESGSKEDQTQDKQDDKDSNTRIFVKNETGEKELSDSEANGDEADSDVVSGYEVSDDAQYEVSKSGYFSNLIEPDDGNDEEKDYVVSGNTSDHMTRDSESEEQDASPSEDDSDEYKKNNQEDNSYDNTNIQDKRIVDEPYTRTSVEPEESFCTPPLSAPHITQGSNDINDAENDGEEKPVIEIQQKTASDDERKYSPSINDSFSQTRQSSYDDYSSDDGGDDLSYTDSIKYRAVKSESEHELRSDAGHRNHNNSWRSETSDKESQIEDHEEGHEEGSDEDAMKVSKSGYFNKMISDEEEEEEDDDSHGKNGDDNEKNGDVDTLSSSAMEQASPDNTNSRNEKHFRANSATQSDVQEITEKVTTENDVIANNITENDVAEKGISEKDIIEKSVSEKSITERDIVKKDTDKEIIEKDYDTGEETSPINTRQSVNLGKWRPNTEAFRNGFLEDSSNRAAPPGYVYDENGKLIDLTPSSMKPRIPSAYSEVESSWDAFPSEDTEADMETIRDTRTIYDNHTVFNVPGLIANNQSAPPLPEYAAEMSHNDSSDDPKSLGTSLTTSSLEGDSGPPQTHFKEVFSLQVPDSKEIAKISQKNKVPSMDINKMLNSNISHEQKIQQLRDHWKESQHYDTGIQTWLSYSLKSSSKSDKDYLFEEYKVSNHVRDAYAHADELNRKHSVINTVASVNQNMTHLTKKVILQSRKSRGLFSSIGKKKL</sequence>
<dbReference type="EMBL" id="CP058605">
    <property type="protein sequence ID" value="QLG71008.1"/>
    <property type="molecule type" value="Genomic_DNA"/>
</dbReference>
<feature type="compositionally biased region" description="Low complexity" evidence="1">
    <location>
        <begin position="744"/>
        <end position="759"/>
    </location>
</feature>
<gene>
    <name evidence="2" type="ORF">HG535_0B00460</name>
</gene>
<dbReference type="OrthoDB" id="4081733at2759"/>
<dbReference type="KEGG" id="zmk:HG535_0B00460"/>
<feature type="compositionally biased region" description="Polar residues" evidence="1">
    <location>
        <begin position="91"/>
        <end position="116"/>
    </location>
</feature>
<feature type="compositionally biased region" description="Basic and acidic residues" evidence="1">
    <location>
        <begin position="426"/>
        <end position="440"/>
    </location>
</feature>
<reference evidence="2 3" key="1">
    <citation type="submission" date="2020-07" db="EMBL/GenBank/DDBJ databases">
        <title>The yeast mating-type switching endonuclease HO is a domesticated member of an unorthodox homing genetic element family.</title>
        <authorList>
            <person name="Coughlan A.Y."/>
            <person name="Lombardi L."/>
            <person name="Braun-Galleani S."/>
            <person name="Martos A.R."/>
            <person name="Galeote V."/>
            <person name="Bigey F."/>
            <person name="Dequin S."/>
            <person name="Byrne K.P."/>
            <person name="Wolfe K.H."/>
        </authorList>
    </citation>
    <scope>NUCLEOTIDE SEQUENCE [LARGE SCALE GENOMIC DNA]</scope>
    <source>
        <strain evidence="2 3">NRRL Y-6702</strain>
    </source>
</reference>
<dbReference type="RefSeq" id="XP_037142736.1">
    <property type="nucleotide sequence ID" value="XM_037286841.1"/>
</dbReference>
<protein>
    <recommendedName>
        <fullName evidence="4">Protein FYV8</fullName>
    </recommendedName>
</protein>
<feature type="region of interest" description="Disordered" evidence="1">
    <location>
        <begin position="1"/>
        <end position="51"/>
    </location>
</feature>
<dbReference type="GeneID" id="59234669"/>
<feature type="compositionally biased region" description="Basic and acidic residues" evidence="1">
    <location>
        <begin position="498"/>
        <end position="511"/>
    </location>
</feature>
<dbReference type="AlphaFoldDB" id="A0A7H9AX67"/>
<feature type="compositionally biased region" description="Polar residues" evidence="1">
    <location>
        <begin position="124"/>
        <end position="139"/>
    </location>
</feature>
<feature type="compositionally biased region" description="Polar residues" evidence="1">
    <location>
        <begin position="313"/>
        <end position="322"/>
    </location>
</feature>
<name>A0A7H9AX67_ZYGMR</name>
<feature type="compositionally biased region" description="Basic and acidic residues" evidence="1">
    <location>
        <begin position="734"/>
        <end position="743"/>
    </location>
</feature>
<evidence type="ECO:0000313" key="2">
    <source>
        <dbReference type="EMBL" id="QLG71008.1"/>
    </source>
</evidence>
<evidence type="ECO:0008006" key="4">
    <source>
        <dbReference type="Google" id="ProtNLM"/>
    </source>
</evidence>
<feature type="region of interest" description="Disordered" evidence="1">
    <location>
        <begin position="68"/>
        <end position="553"/>
    </location>
</feature>
<feature type="compositionally biased region" description="Acidic residues" evidence="1">
    <location>
        <begin position="291"/>
        <end position="305"/>
    </location>
</feature>
<dbReference type="InterPro" id="IPR026248">
    <property type="entry name" value="Fyv8"/>
</dbReference>
<feature type="compositionally biased region" description="Polar residues" evidence="1">
    <location>
        <begin position="514"/>
        <end position="530"/>
    </location>
</feature>
<feature type="compositionally biased region" description="Basic and acidic residues" evidence="1">
    <location>
        <begin position="450"/>
        <end position="475"/>
    </location>
</feature>
<feature type="compositionally biased region" description="Acidic residues" evidence="1">
    <location>
        <begin position="488"/>
        <end position="497"/>
    </location>
</feature>
<dbReference type="PRINTS" id="PR02076">
    <property type="entry name" value="PROTEINFYV8"/>
</dbReference>
<evidence type="ECO:0000256" key="1">
    <source>
        <dbReference type="SAM" id="MobiDB-lite"/>
    </source>
</evidence>
<feature type="compositionally biased region" description="Polar residues" evidence="1">
    <location>
        <begin position="389"/>
        <end position="400"/>
    </location>
</feature>
<accession>A0A7H9AX67</accession>
<organism evidence="2 3">
    <name type="scientific">Zygotorulaspora mrakii</name>
    <name type="common">Zygosaccharomyces mrakii</name>
    <dbReference type="NCBI Taxonomy" id="42260"/>
    <lineage>
        <taxon>Eukaryota</taxon>
        <taxon>Fungi</taxon>
        <taxon>Dikarya</taxon>
        <taxon>Ascomycota</taxon>
        <taxon>Saccharomycotina</taxon>
        <taxon>Saccharomycetes</taxon>
        <taxon>Saccharomycetales</taxon>
        <taxon>Saccharomycetaceae</taxon>
        <taxon>Zygotorulaspora</taxon>
    </lineage>
</organism>
<feature type="compositionally biased region" description="Basic and acidic residues" evidence="1">
    <location>
        <begin position="196"/>
        <end position="212"/>
    </location>
</feature>
<feature type="compositionally biased region" description="Acidic residues" evidence="1">
    <location>
        <begin position="265"/>
        <end position="274"/>
    </location>
</feature>
<feature type="region of interest" description="Disordered" evidence="1">
    <location>
        <begin position="722"/>
        <end position="762"/>
    </location>
</feature>